<proteinExistence type="predicted"/>
<dbReference type="PROSITE" id="PS51866">
    <property type="entry name" value="MOP"/>
    <property type="match status" value="1"/>
</dbReference>
<evidence type="ECO:0000259" key="6">
    <source>
        <dbReference type="PROSITE" id="PS50893"/>
    </source>
</evidence>
<dbReference type="InterPro" id="IPR003439">
    <property type="entry name" value="ABC_transporter-like_ATP-bd"/>
</dbReference>
<dbReference type="InterPro" id="IPR004606">
    <property type="entry name" value="Mop_domain"/>
</dbReference>
<accession>A0ABN2RM31</accession>
<keyword evidence="9" id="KW-1185">Reference proteome</keyword>
<evidence type="ECO:0000256" key="1">
    <source>
        <dbReference type="ARBA" id="ARBA00022448"/>
    </source>
</evidence>
<dbReference type="EMBL" id="BAAAPB010000004">
    <property type="protein sequence ID" value="GAA1971202.1"/>
    <property type="molecule type" value="Genomic_DNA"/>
</dbReference>
<sequence>MSDLLYDAAVTDRDVAVRLRVDEGETVALLGPNGAGKSTVLGVIAGLVPSSTGQVSVGGRDLAGVPPHLREVALLAQEPLLFPHLTAADNVAFGPRSRGVGRHEARAAAHAWLERVGVAALAHRRPHQLSGGQAQRVAIARALAAEPRLLLLDEPMAALDVDVAPALRHLLRTVLADRTAIVVTHDALDALLLADRVVVVEAGRVVEEGPTADVLRRPRSAFAARIAGLNLVAGRWDGEVVTQGGIAVRGLPSEDPPGPGEQAVAVFSPASVSVFREPPGGSPRNALPATVTEIEPLGDRFRVRAVAGGASQPVPLQAEVTAAAVAELGLVPGDLVNLIVKATEVSIHGALRPTWGPRGTDTVGP</sequence>
<dbReference type="InterPro" id="IPR017871">
    <property type="entry name" value="ABC_transporter-like_CS"/>
</dbReference>
<dbReference type="Proteomes" id="UP001500571">
    <property type="component" value="Unassembled WGS sequence"/>
</dbReference>
<protein>
    <submittedName>
        <fullName evidence="8">ATP-binding cassette domain-containing protein</fullName>
    </submittedName>
</protein>
<dbReference type="Gene3D" id="3.40.50.300">
    <property type="entry name" value="P-loop containing nucleotide triphosphate hydrolases"/>
    <property type="match status" value="1"/>
</dbReference>
<dbReference type="InterPro" id="IPR008995">
    <property type="entry name" value="Mo/tungstate-bd_C_term_dom"/>
</dbReference>
<dbReference type="InterPro" id="IPR050093">
    <property type="entry name" value="ABC_SmlMolc_Importer"/>
</dbReference>
<evidence type="ECO:0000256" key="4">
    <source>
        <dbReference type="ARBA" id="ARBA00022840"/>
    </source>
</evidence>
<dbReference type="Pfam" id="PF00005">
    <property type="entry name" value="ABC_tran"/>
    <property type="match status" value="1"/>
</dbReference>
<dbReference type="GO" id="GO:0005524">
    <property type="term" value="F:ATP binding"/>
    <property type="evidence" value="ECO:0007669"/>
    <property type="project" value="UniProtKB-KW"/>
</dbReference>
<evidence type="ECO:0000256" key="3">
    <source>
        <dbReference type="ARBA" id="ARBA00022741"/>
    </source>
</evidence>
<evidence type="ECO:0000256" key="2">
    <source>
        <dbReference type="ARBA" id="ARBA00022505"/>
    </source>
</evidence>
<reference evidence="8 9" key="1">
    <citation type="journal article" date="2019" name="Int. J. Syst. Evol. Microbiol.">
        <title>The Global Catalogue of Microorganisms (GCM) 10K type strain sequencing project: providing services to taxonomists for standard genome sequencing and annotation.</title>
        <authorList>
            <consortium name="The Broad Institute Genomics Platform"/>
            <consortium name="The Broad Institute Genome Sequencing Center for Infectious Disease"/>
            <person name="Wu L."/>
            <person name="Ma J."/>
        </authorList>
    </citation>
    <scope>NUCLEOTIDE SEQUENCE [LARGE SCALE GENOMIC DNA]</scope>
    <source>
        <strain evidence="8 9">JCM 15309</strain>
    </source>
</reference>
<feature type="domain" description="Mop" evidence="7">
    <location>
        <begin position="280"/>
        <end position="349"/>
    </location>
</feature>
<organism evidence="8 9">
    <name type="scientific">Nocardioides panacihumi</name>
    <dbReference type="NCBI Taxonomy" id="400774"/>
    <lineage>
        <taxon>Bacteria</taxon>
        <taxon>Bacillati</taxon>
        <taxon>Actinomycetota</taxon>
        <taxon>Actinomycetes</taxon>
        <taxon>Propionibacteriales</taxon>
        <taxon>Nocardioidaceae</taxon>
        <taxon>Nocardioides</taxon>
    </lineage>
</organism>
<gene>
    <name evidence="8" type="ORF">GCM10009798_34990</name>
</gene>
<dbReference type="Gene3D" id="2.40.50.100">
    <property type="match status" value="1"/>
</dbReference>
<dbReference type="SMART" id="SM00382">
    <property type="entry name" value="AAA"/>
    <property type="match status" value="1"/>
</dbReference>
<dbReference type="Pfam" id="PF03459">
    <property type="entry name" value="TOBE"/>
    <property type="match status" value="1"/>
</dbReference>
<dbReference type="RefSeq" id="WP_344047035.1">
    <property type="nucleotide sequence ID" value="NZ_BAAAPB010000004.1"/>
</dbReference>
<dbReference type="PANTHER" id="PTHR42781">
    <property type="entry name" value="SPERMIDINE/PUTRESCINE IMPORT ATP-BINDING PROTEIN POTA"/>
    <property type="match status" value="1"/>
</dbReference>
<dbReference type="InterPro" id="IPR027417">
    <property type="entry name" value="P-loop_NTPase"/>
</dbReference>
<evidence type="ECO:0000313" key="9">
    <source>
        <dbReference type="Proteomes" id="UP001500571"/>
    </source>
</evidence>
<dbReference type="InterPro" id="IPR003593">
    <property type="entry name" value="AAA+_ATPase"/>
</dbReference>
<comment type="caution">
    <text evidence="8">The sequence shown here is derived from an EMBL/GenBank/DDBJ whole genome shotgun (WGS) entry which is preliminary data.</text>
</comment>
<dbReference type="InterPro" id="IPR005116">
    <property type="entry name" value="Transp-assoc_OB_typ1"/>
</dbReference>
<keyword evidence="3" id="KW-0547">Nucleotide-binding</keyword>
<name>A0ABN2RM31_9ACTN</name>
<dbReference type="SUPFAM" id="SSF52540">
    <property type="entry name" value="P-loop containing nucleoside triphosphate hydrolases"/>
    <property type="match status" value="1"/>
</dbReference>
<keyword evidence="4 8" id="KW-0067">ATP-binding</keyword>
<keyword evidence="2 5" id="KW-0500">Molybdenum</keyword>
<dbReference type="PROSITE" id="PS50893">
    <property type="entry name" value="ABC_TRANSPORTER_2"/>
    <property type="match status" value="1"/>
</dbReference>
<dbReference type="PROSITE" id="PS00211">
    <property type="entry name" value="ABC_TRANSPORTER_1"/>
    <property type="match status" value="1"/>
</dbReference>
<keyword evidence="1" id="KW-0813">Transport</keyword>
<dbReference type="PANTHER" id="PTHR42781:SF4">
    <property type="entry name" value="SPERMIDINE_PUTRESCINE IMPORT ATP-BINDING PROTEIN POTA"/>
    <property type="match status" value="1"/>
</dbReference>
<dbReference type="SUPFAM" id="SSF50331">
    <property type="entry name" value="MOP-like"/>
    <property type="match status" value="1"/>
</dbReference>
<feature type="domain" description="ABC transporter" evidence="6">
    <location>
        <begin position="5"/>
        <end position="227"/>
    </location>
</feature>
<evidence type="ECO:0000313" key="8">
    <source>
        <dbReference type="EMBL" id="GAA1971202.1"/>
    </source>
</evidence>
<evidence type="ECO:0000259" key="7">
    <source>
        <dbReference type="PROSITE" id="PS51866"/>
    </source>
</evidence>
<evidence type="ECO:0000256" key="5">
    <source>
        <dbReference type="PROSITE-ProRule" id="PRU01213"/>
    </source>
</evidence>